<keyword evidence="2 4" id="KW-0238">DNA-binding</keyword>
<keyword evidence="3" id="KW-0804">Transcription</keyword>
<dbReference type="PRINTS" id="PR00455">
    <property type="entry name" value="HTHTETR"/>
</dbReference>
<keyword evidence="1" id="KW-0805">Transcription regulation</keyword>
<evidence type="ECO:0000256" key="1">
    <source>
        <dbReference type="ARBA" id="ARBA00023015"/>
    </source>
</evidence>
<evidence type="ECO:0000256" key="3">
    <source>
        <dbReference type="ARBA" id="ARBA00023163"/>
    </source>
</evidence>
<proteinExistence type="predicted"/>
<dbReference type="GO" id="GO:0000976">
    <property type="term" value="F:transcription cis-regulatory region binding"/>
    <property type="evidence" value="ECO:0007669"/>
    <property type="project" value="TreeGrafter"/>
</dbReference>
<keyword evidence="7" id="KW-1185">Reference proteome</keyword>
<dbReference type="EMBL" id="AP019307">
    <property type="protein sequence ID" value="BBH17447.1"/>
    <property type="molecule type" value="Genomic_DNA"/>
</dbReference>
<evidence type="ECO:0000313" key="7">
    <source>
        <dbReference type="Proteomes" id="UP000271573"/>
    </source>
</evidence>
<dbReference type="Proteomes" id="UP000271573">
    <property type="component" value="Chromosome"/>
</dbReference>
<dbReference type="GO" id="GO:0003700">
    <property type="term" value="F:DNA-binding transcription factor activity"/>
    <property type="evidence" value="ECO:0007669"/>
    <property type="project" value="TreeGrafter"/>
</dbReference>
<dbReference type="KEGG" id="nbe:Back2_17340"/>
<dbReference type="Gene3D" id="1.10.357.10">
    <property type="entry name" value="Tetracycline Repressor, domain 2"/>
    <property type="match status" value="1"/>
</dbReference>
<dbReference type="PANTHER" id="PTHR30055:SF234">
    <property type="entry name" value="HTH-TYPE TRANSCRIPTIONAL REGULATOR BETI"/>
    <property type="match status" value="1"/>
</dbReference>
<dbReference type="InterPro" id="IPR009057">
    <property type="entry name" value="Homeodomain-like_sf"/>
</dbReference>
<feature type="domain" description="HTH tetR-type" evidence="5">
    <location>
        <begin position="16"/>
        <end position="76"/>
    </location>
</feature>
<gene>
    <name evidence="6" type="ORF">Back2_17340</name>
</gene>
<dbReference type="PANTHER" id="PTHR30055">
    <property type="entry name" value="HTH-TYPE TRANSCRIPTIONAL REGULATOR RUTR"/>
    <property type="match status" value="1"/>
</dbReference>
<sequence length="197" mass="21621">MTVTSAPRRTQHERRDASRTALIGATLELLDEVGYANLSVADICERAGRSVGTHLHHFGTKSALVAAAVDHLADVRITAMRAELVEHPRSGLDAALDIGWSFYRGPTFLVALELWNAARTDPELRDHLLRVEENIDREALALMSELASGAVGEEDIRGTRFAVASMRGLAMRRALYGDTGIDYAWTQMKPLLLKALS</sequence>
<reference evidence="6 7" key="1">
    <citation type="submission" date="2018-11" db="EMBL/GenBank/DDBJ databases">
        <title>Complete genome sequence of Nocardioides baekrokdamisoli strain KCTC 39748.</title>
        <authorList>
            <person name="Kang S.W."/>
            <person name="Lee K.C."/>
            <person name="Kim K.K."/>
            <person name="Kim J.S."/>
            <person name="Kim D.S."/>
            <person name="Ko S.H."/>
            <person name="Yang S.H."/>
            <person name="Shin Y.K."/>
            <person name="Lee J.S."/>
        </authorList>
    </citation>
    <scope>NUCLEOTIDE SEQUENCE [LARGE SCALE GENOMIC DNA]</scope>
    <source>
        <strain evidence="6 7">KCTC 39748</strain>
    </source>
</reference>
<dbReference type="AlphaFoldDB" id="A0A3G9IEU7"/>
<dbReference type="SUPFAM" id="SSF46689">
    <property type="entry name" value="Homeodomain-like"/>
    <property type="match status" value="1"/>
</dbReference>
<name>A0A3G9IEU7_9ACTN</name>
<dbReference type="InterPro" id="IPR001647">
    <property type="entry name" value="HTH_TetR"/>
</dbReference>
<dbReference type="PROSITE" id="PS50977">
    <property type="entry name" value="HTH_TETR_2"/>
    <property type="match status" value="1"/>
</dbReference>
<protein>
    <submittedName>
        <fullName evidence="6">TetR family transcriptional regulator</fullName>
    </submittedName>
</protein>
<organism evidence="6 7">
    <name type="scientific">Nocardioides baekrokdamisoli</name>
    <dbReference type="NCBI Taxonomy" id="1804624"/>
    <lineage>
        <taxon>Bacteria</taxon>
        <taxon>Bacillati</taxon>
        <taxon>Actinomycetota</taxon>
        <taxon>Actinomycetes</taxon>
        <taxon>Propionibacteriales</taxon>
        <taxon>Nocardioidaceae</taxon>
        <taxon>Nocardioides</taxon>
    </lineage>
</organism>
<evidence type="ECO:0000256" key="4">
    <source>
        <dbReference type="PROSITE-ProRule" id="PRU00335"/>
    </source>
</evidence>
<dbReference type="Pfam" id="PF00440">
    <property type="entry name" value="TetR_N"/>
    <property type="match status" value="1"/>
</dbReference>
<evidence type="ECO:0000259" key="5">
    <source>
        <dbReference type="PROSITE" id="PS50977"/>
    </source>
</evidence>
<evidence type="ECO:0000256" key="2">
    <source>
        <dbReference type="ARBA" id="ARBA00023125"/>
    </source>
</evidence>
<dbReference type="InterPro" id="IPR050109">
    <property type="entry name" value="HTH-type_TetR-like_transc_reg"/>
</dbReference>
<evidence type="ECO:0000313" key="6">
    <source>
        <dbReference type="EMBL" id="BBH17447.1"/>
    </source>
</evidence>
<accession>A0A3G9IEU7</accession>
<feature type="DNA-binding region" description="H-T-H motif" evidence="4">
    <location>
        <begin position="39"/>
        <end position="58"/>
    </location>
</feature>